<evidence type="ECO:0000256" key="1">
    <source>
        <dbReference type="PROSITE-ProRule" id="PRU00339"/>
    </source>
</evidence>
<feature type="compositionally biased region" description="Basic residues" evidence="3">
    <location>
        <begin position="1520"/>
        <end position="1529"/>
    </location>
</feature>
<dbReference type="EMBL" id="JALKFT010000028">
    <property type="protein sequence ID" value="MCK9878164.1"/>
    <property type="molecule type" value="Genomic_DNA"/>
</dbReference>
<evidence type="ECO:0000259" key="4">
    <source>
        <dbReference type="Pfam" id="PF12770"/>
    </source>
</evidence>
<accession>A0ABT0K315</accession>
<dbReference type="Gene3D" id="1.25.40.10">
    <property type="entry name" value="Tetratricopeptide repeat domain"/>
    <property type="match status" value="3"/>
</dbReference>
<reference evidence="5 6" key="1">
    <citation type="submission" date="2022-04" db="EMBL/GenBank/DDBJ databases">
        <title>Genome diversity in the genus Frankia.</title>
        <authorList>
            <person name="Carlos-Shanley C."/>
            <person name="Hahn D."/>
        </authorList>
    </citation>
    <scope>NUCLEOTIDE SEQUENCE [LARGE SCALE GENOMIC DNA]</scope>
    <source>
        <strain evidence="5 6">Ag45/Mut15</strain>
    </source>
</reference>
<sequence>MSALRILIDRYCEGVDVIDPGQLLAQLDNQQTHSTGDAWRAWLEAKRAERATRPELALAWVRLGARCLAEHPDPICELELVTLNAHIHNWLDEPRDAIGPADAAWRRWAAFAGSPLTNDIVPSMRVLLGLLSEPHPPPELGDAELYVAWMEDRLLPEFEHSARLAMSLFGDLHDPGEAQAVADAHAAWGERWLTWVGTAEPLLAASLGSMALTLGDVYERCGDVPRALAVFRNALDRIEKAPLPGNELVVAQLRFNHANQLSRLRRWAEAEAGYAAARDELSRLGEREAVLRIRYAVAHLHYMQSSQDPGLEELASLAVDYEEELRAADSAAAEINTRQGLDRVYRLWARVLAGRFEARNVREVQMFLLLLFALKEEGGKIAGLWRRLADHPDATVLSEISVLMDRIRRRPRTALLIVEQTVDALLIVTYTGGAGPWHEHVHVAMVERAELTPLEKLIRVAQTVAEDLADRRHPVVSDPGEEFEAACRQAWLMLPTRIRADLSAAETVLLTVDFQTDLDLLPVELLHDGTTYLGLRAGVVQAPSLRDMNALLGENQVNAAQTGTTVIVRTEDELPHADEEVSVTEDAFGGSSGTKRPSDPAELLNILDDGADLLHYAGHGLADKIGEELPLGPGKSITARDIAGLHRAPAPVTVLSACLAGRGRQLRTGEQQGFATALLRAGAPAVLAAKYLLPNHITRAFWSLFYYFANEMPLEQAVLETRRALAAKGHHPAAWSCFVLFGRPGVSIRAPHRQAASVWPSHVFRYLATGSAAGLAEARALLARDDRLTRTQRGLIDADLVALHTGVAAHFGPEQAREPRHLDDYAEAAIASAVIGAFGILRTADDRSQEVVQNAAGTLIATEPLLCDTYLLLAAVAEIDRHLMTYVYQEGRPLLFGAARRLRWLTADDDLTAVRAEIEETAERVRRSFFLDLQSIAGVDVQTFRDADAGDRGAQNRMLRNLMIRNADPRALLTPDWTPWLLRAVGASTHQALSDALGAIDQAGRDHRITSVQRDALVRLIEQFGGPGAVDANTAATAVEAIQDTEAATALDLFLLHDAVASGETEVGLDQVREGAETADALGATGAAAYFRGVWAQHAANDADLAEAALDEARAALAGYTSLVGTDPVYLGKRAVAAVLVAQLAAAGGDGDLAATATAIAVADVDGVLATAPAERTEDLNDNLVAAAVRMLAAQGDVAAARALLGRAGDRLGEDARDRLDSLMGSPPSFPDDPDSIAEQGSQRLHDGTLIAAVEWLGEARRRYQEAGQPERCCGLLGDLAVALRGLGNRAAAVRTYQEAIAFCSRAGDDTNLSRWSQNLALLHAETGARTEARALLEEGHWAAERSGNSYQVSAALGNLGQFLAEEDRYSEAIDYFDDAIARTDHARLDTLWRQNRAEVVRRWVGALIDAKDVARAAEVLREATGPTRPADKETKQTIAWTWLRLAAAESERYRPQQAAESAGQAVTLFEEIGDPESTSLARQARDEVWSKVQLAVVDVAAEPAGLRRRIGTAVADWRRGRRARRSYRSRPGTAASRGRRVS</sequence>
<proteinExistence type="predicted"/>
<dbReference type="SUPFAM" id="SSF48452">
    <property type="entry name" value="TPR-like"/>
    <property type="match status" value="3"/>
</dbReference>
<feature type="repeat" description="TPR" evidence="1">
    <location>
        <begin position="1354"/>
        <end position="1387"/>
    </location>
</feature>
<keyword evidence="6" id="KW-1185">Reference proteome</keyword>
<evidence type="ECO:0000256" key="2">
    <source>
        <dbReference type="SAM" id="Coils"/>
    </source>
</evidence>
<dbReference type="InterPro" id="IPR011990">
    <property type="entry name" value="TPR-like_helical_dom_sf"/>
</dbReference>
<dbReference type="PROSITE" id="PS50005">
    <property type="entry name" value="TPR"/>
    <property type="match status" value="1"/>
</dbReference>
<gene>
    <name evidence="5" type="ORF">MXD59_20735</name>
</gene>
<protein>
    <submittedName>
        <fullName evidence="5">CHAT domain-containing protein</fullName>
    </submittedName>
</protein>
<keyword evidence="1" id="KW-0802">TPR repeat</keyword>
<name>A0ABT0K315_9ACTN</name>
<feature type="region of interest" description="Disordered" evidence="3">
    <location>
        <begin position="1218"/>
        <end position="1240"/>
    </location>
</feature>
<dbReference type="InterPro" id="IPR019734">
    <property type="entry name" value="TPR_rpt"/>
</dbReference>
<dbReference type="Pfam" id="PF12770">
    <property type="entry name" value="CHAT"/>
    <property type="match status" value="1"/>
</dbReference>
<keyword evidence="2" id="KW-0175">Coiled coil</keyword>
<evidence type="ECO:0000256" key="3">
    <source>
        <dbReference type="SAM" id="MobiDB-lite"/>
    </source>
</evidence>
<feature type="domain" description="CHAT" evidence="4">
    <location>
        <begin position="486"/>
        <end position="742"/>
    </location>
</feature>
<dbReference type="RefSeq" id="WP_248826300.1">
    <property type="nucleotide sequence ID" value="NZ_JALKFT010000028.1"/>
</dbReference>
<dbReference type="SMART" id="SM00028">
    <property type="entry name" value="TPR"/>
    <property type="match status" value="4"/>
</dbReference>
<evidence type="ECO:0000313" key="5">
    <source>
        <dbReference type="EMBL" id="MCK9878164.1"/>
    </source>
</evidence>
<dbReference type="Gene3D" id="3.40.50.1460">
    <property type="match status" value="1"/>
</dbReference>
<feature type="region of interest" description="Disordered" evidence="3">
    <location>
        <begin position="1520"/>
        <end position="1543"/>
    </location>
</feature>
<feature type="coiled-coil region" evidence="2">
    <location>
        <begin position="311"/>
        <end position="338"/>
    </location>
</feature>
<dbReference type="InterPro" id="IPR024983">
    <property type="entry name" value="CHAT_dom"/>
</dbReference>
<evidence type="ECO:0000313" key="6">
    <source>
        <dbReference type="Proteomes" id="UP001201873"/>
    </source>
</evidence>
<dbReference type="Proteomes" id="UP001201873">
    <property type="component" value="Unassembled WGS sequence"/>
</dbReference>
<organism evidence="5 6">
    <name type="scientific">Frankia umida</name>
    <dbReference type="NCBI Taxonomy" id="573489"/>
    <lineage>
        <taxon>Bacteria</taxon>
        <taxon>Bacillati</taxon>
        <taxon>Actinomycetota</taxon>
        <taxon>Actinomycetes</taxon>
        <taxon>Frankiales</taxon>
        <taxon>Frankiaceae</taxon>
        <taxon>Frankia</taxon>
    </lineage>
</organism>
<comment type="caution">
    <text evidence="5">The sequence shown here is derived from an EMBL/GenBank/DDBJ whole genome shotgun (WGS) entry which is preliminary data.</text>
</comment>